<accession>A0A1A8X4D7</accession>
<proteinExistence type="predicted"/>
<keyword evidence="1" id="KW-1133">Transmembrane helix</keyword>
<reference evidence="3" key="1">
    <citation type="submission" date="2016-05" db="EMBL/GenBank/DDBJ databases">
        <authorList>
            <person name="Naeem Raeece"/>
        </authorList>
    </citation>
    <scope>NUCLEOTIDE SEQUENCE [LARGE SCALE GENOMIC DNA]</scope>
</reference>
<evidence type="ECO:0000313" key="2">
    <source>
        <dbReference type="EMBL" id="SBS99038.1"/>
    </source>
</evidence>
<name>A0A1A8X4D7_PLAOA</name>
<protein>
    <submittedName>
        <fullName evidence="2">PIR Superfamily Protein</fullName>
    </submittedName>
</protein>
<dbReference type="EMBL" id="FLQV01001106">
    <property type="protein sequence ID" value="SBS99038.1"/>
    <property type="molecule type" value="Genomic_DNA"/>
</dbReference>
<keyword evidence="1" id="KW-0472">Membrane</keyword>
<dbReference type="Proteomes" id="UP000078546">
    <property type="component" value="Unassembled WGS sequence"/>
</dbReference>
<feature type="transmembrane region" description="Helical" evidence="1">
    <location>
        <begin position="136"/>
        <end position="157"/>
    </location>
</feature>
<gene>
    <name evidence="2" type="ORF">POVCU1_050300</name>
</gene>
<sequence>MYCLHLKYWLYENVATNSQKGNLEAFHKNKQIKCKYIDYLGKGLREYHESINICSGKNEQDKYCKEFKEFQELYKEDKLYWETLTVDNDYKYEGDNTDRCALDIETLDNPLHLTYWYDKEKLHLSNQHIDFQKSTIISASSAIGATVGISAFLLYLYKNTSLGSLFRTRVQKDNMILNDMNEATHSLILPTQYENTPFVNNDYNITYYSLNNS</sequence>
<evidence type="ECO:0000313" key="3">
    <source>
        <dbReference type="Proteomes" id="UP000078546"/>
    </source>
</evidence>
<dbReference type="AlphaFoldDB" id="A0A1A8X4D7"/>
<organism evidence="2 3">
    <name type="scientific">Plasmodium ovale curtisi</name>
    <dbReference type="NCBI Taxonomy" id="864141"/>
    <lineage>
        <taxon>Eukaryota</taxon>
        <taxon>Sar</taxon>
        <taxon>Alveolata</taxon>
        <taxon>Apicomplexa</taxon>
        <taxon>Aconoidasida</taxon>
        <taxon>Haemosporida</taxon>
        <taxon>Plasmodiidae</taxon>
        <taxon>Plasmodium</taxon>
        <taxon>Plasmodium (Plasmodium)</taxon>
    </lineage>
</organism>
<keyword evidence="1" id="KW-0812">Transmembrane</keyword>
<evidence type="ECO:0000256" key="1">
    <source>
        <dbReference type="SAM" id="Phobius"/>
    </source>
</evidence>